<evidence type="ECO:0000256" key="2">
    <source>
        <dbReference type="ARBA" id="ARBA00022505"/>
    </source>
</evidence>
<gene>
    <name evidence="8" type="primary">modA</name>
    <name evidence="8" type="ORF">D0T92_07835</name>
</gene>
<dbReference type="Proteomes" id="UP000325713">
    <property type="component" value="Chromosome"/>
</dbReference>
<proteinExistence type="inferred from homology"/>
<dbReference type="NCBIfam" id="TIGR01256">
    <property type="entry name" value="modA"/>
    <property type="match status" value="1"/>
</dbReference>
<organism evidence="8 9">
    <name type="scientific">Neisseria zalophi</name>
    <dbReference type="NCBI Taxonomy" id="640030"/>
    <lineage>
        <taxon>Bacteria</taxon>
        <taxon>Pseudomonadati</taxon>
        <taxon>Pseudomonadota</taxon>
        <taxon>Betaproteobacteria</taxon>
        <taxon>Neisseriales</taxon>
        <taxon>Neisseriaceae</taxon>
        <taxon>Neisseria</taxon>
    </lineage>
</organism>
<feature type="binding site" evidence="6">
    <location>
        <position position="186"/>
    </location>
    <ligand>
        <name>molybdate</name>
        <dbReference type="ChEBI" id="CHEBI:36264"/>
    </ligand>
</feature>
<dbReference type="FunFam" id="3.40.190.10:FF:000035">
    <property type="entry name" value="Molybdate ABC transporter substrate-binding protein"/>
    <property type="match status" value="1"/>
</dbReference>
<dbReference type="RefSeq" id="WP_151051751.1">
    <property type="nucleotide sequence ID" value="NZ_CP031700.1"/>
</dbReference>
<evidence type="ECO:0000313" key="9">
    <source>
        <dbReference type="Proteomes" id="UP000325713"/>
    </source>
</evidence>
<dbReference type="InterPro" id="IPR005950">
    <property type="entry name" value="ModA"/>
</dbReference>
<dbReference type="GO" id="GO:0015689">
    <property type="term" value="P:molybdate ion transport"/>
    <property type="evidence" value="ECO:0007669"/>
    <property type="project" value="InterPro"/>
</dbReference>
<dbReference type="KEGG" id="nzl:D0T92_07835"/>
<evidence type="ECO:0000256" key="7">
    <source>
        <dbReference type="SAM" id="SignalP"/>
    </source>
</evidence>
<feature type="binding site" evidence="6">
    <location>
        <position position="59"/>
    </location>
    <ligand>
        <name>molybdate</name>
        <dbReference type="ChEBI" id="CHEBI:36264"/>
    </ligand>
</feature>
<name>A0A5J6PUR5_9NEIS</name>
<feature type="binding site" evidence="6">
    <location>
        <position position="141"/>
    </location>
    <ligand>
        <name>molybdate</name>
        <dbReference type="ChEBI" id="CHEBI:36264"/>
    </ligand>
</feature>
<evidence type="ECO:0000256" key="5">
    <source>
        <dbReference type="ARBA" id="ARBA00062515"/>
    </source>
</evidence>
<evidence type="ECO:0000256" key="6">
    <source>
        <dbReference type="PIRSR" id="PIRSR004846-1"/>
    </source>
</evidence>
<keyword evidence="4 7" id="KW-0732">Signal</keyword>
<comment type="similarity">
    <text evidence="1">Belongs to the bacterial solute-binding protein ModA family.</text>
</comment>
<feature type="chain" id="PRO_5023838604" evidence="7">
    <location>
        <begin position="22"/>
        <end position="249"/>
    </location>
</feature>
<dbReference type="AlphaFoldDB" id="A0A5J6PUR5"/>
<sequence length="249" mass="27035">MKPHKAVWILLTALTALPATAADITVSAAASLSNAFKDIAQSYQQQYPDGRVRLNTAGSGTLLQQAVQGAPVDVLAFADQETMDKAAAKGLIHPQTRRNFARNTLVAATPATSKLTLAQLTDLTKPQFERIAVSNPNSVPAGSYARAALQKAGVWQALQPKIIRTQHVRQTLDYIARGEVDVGFVYRTDAALMKNKVRILRTVPTDKPVSYPIAVTRSGRQQAEAQRFVNYVLSPAGRAILARYGFKQP</sequence>
<evidence type="ECO:0000256" key="4">
    <source>
        <dbReference type="ARBA" id="ARBA00022729"/>
    </source>
</evidence>
<evidence type="ECO:0000256" key="1">
    <source>
        <dbReference type="ARBA" id="ARBA00009175"/>
    </source>
</evidence>
<protein>
    <submittedName>
        <fullName evidence="8">Molybdate ABC transporter substrate-binding protein</fullName>
    </submittedName>
</protein>
<dbReference type="GO" id="GO:0030973">
    <property type="term" value="F:molybdate ion binding"/>
    <property type="evidence" value="ECO:0007669"/>
    <property type="project" value="TreeGrafter"/>
</dbReference>
<dbReference type="SUPFAM" id="SSF53850">
    <property type="entry name" value="Periplasmic binding protein-like II"/>
    <property type="match status" value="1"/>
</dbReference>
<accession>A0A5J6PUR5</accession>
<dbReference type="OrthoDB" id="9785015at2"/>
<dbReference type="Pfam" id="PF13531">
    <property type="entry name" value="SBP_bac_11"/>
    <property type="match status" value="1"/>
</dbReference>
<keyword evidence="3 6" id="KW-0479">Metal-binding</keyword>
<keyword evidence="2 6" id="KW-0500">Molybdenum</keyword>
<dbReference type="PANTHER" id="PTHR30632:SF0">
    <property type="entry name" value="SULFATE-BINDING PROTEIN"/>
    <property type="match status" value="1"/>
</dbReference>
<dbReference type="GO" id="GO:1901359">
    <property type="term" value="F:tungstate binding"/>
    <property type="evidence" value="ECO:0007669"/>
    <property type="project" value="UniProtKB-ARBA"/>
</dbReference>
<dbReference type="PIRSF" id="PIRSF004846">
    <property type="entry name" value="ModA"/>
    <property type="match status" value="1"/>
</dbReference>
<keyword evidence="9" id="KW-1185">Reference proteome</keyword>
<evidence type="ECO:0000313" key="8">
    <source>
        <dbReference type="EMBL" id="QEY26449.1"/>
    </source>
</evidence>
<feature type="binding site" evidence="6">
    <location>
        <position position="31"/>
    </location>
    <ligand>
        <name>molybdate</name>
        <dbReference type="ChEBI" id="CHEBI:36264"/>
    </ligand>
</feature>
<dbReference type="EMBL" id="CP031700">
    <property type="protein sequence ID" value="QEY26449.1"/>
    <property type="molecule type" value="Genomic_DNA"/>
</dbReference>
<dbReference type="CDD" id="cd00993">
    <property type="entry name" value="PBP2_ModA_like"/>
    <property type="match status" value="1"/>
</dbReference>
<feature type="signal peptide" evidence="7">
    <location>
        <begin position="1"/>
        <end position="21"/>
    </location>
</feature>
<comment type="subunit">
    <text evidence="5">The complex is composed of two ATP-binding proteins (ModC), two transmembrane proteins (ModB) and a solute-binding protein (ModA).</text>
</comment>
<dbReference type="Gene3D" id="3.40.190.10">
    <property type="entry name" value="Periplasmic binding protein-like II"/>
    <property type="match status" value="2"/>
</dbReference>
<dbReference type="InterPro" id="IPR050682">
    <property type="entry name" value="ModA/WtpA"/>
</dbReference>
<dbReference type="PANTHER" id="PTHR30632">
    <property type="entry name" value="MOLYBDATE-BINDING PERIPLASMIC PROTEIN"/>
    <property type="match status" value="1"/>
</dbReference>
<feature type="binding site" evidence="6">
    <location>
        <position position="168"/>
    </location>
    <ligand>
        <name>molybdate</name>
        <dbReference type="ChEBI" id="CHEBI:36264"/>
    </ligand>
</feature>
<evidence type="ECO:0000256" key="3">
    <source>
        <dbReference type="ARBA" id="ARBA00022723"/>
    </source>
</evidence>
<reference evidence="8 9" key="1">
    <citation type="submission" date="2018-08" db="EMBL/GenBank/DDBJ databases">
        <title>Neisseria zalophi ATCC BAA-2455 complete genome.</title>
        <authorList>
            <person name="Veseli I.A."/>
            <person name="Buttler R."/>
            <person name="Mascarenhas dos Santos A.C."/>
            <person name="Pombert J.-F."/>
        </authorList>
    </citation>
    <scope>NUCLEOTIDE SEQUENCE [LARGE SCALE GENOMIC DNA]</scope>
    <source>
        <strain evidence="8 9">ATCC BAA-2455</strain>
    </source>
</reference>
<dbReference type="GO" id="GO:0046872">
    <property type="term" value="F:metal ion binding"/>
    <property type="evidence" value="ECO:0007669"/>
    <property type="project" value="UniProtKB-KW"/>
</dbReference>